<evidence type="ECO:0000256" key="6">
    <source>
        <dbReference type="ARBA" id="ARBA00023242"/>
    </source>
</evidence>
<dbReference type="InterPro" id="IPR051868">
    <property type="entry name" value="ZN346_ZMAT4"/>
</dbReference>
<evidence type="ECO:0000256" key="1">
    <source>
        <dbReference type="ARBA" id="ARBA00004123"/>
    </source>
</evidence>
<feature type="region of interest" description="Disordered" evidence="8">
    <location>
        <begin position="1861"/>
        <end position="1912"/>
    </location>
</feature>
<dbReference type="PANTHER" id="PTHR46144:SF6">
    <property type="entry name" value="C2H2-TYPE DOMAIN-CONTAINING PROTEIN"/>
    <property type="match status" value="1"/>
</dbReference>
<dbReference type="SMART" id="SM00355">
    <property type="entry name" value="ZnF_C2H2"/>
    <property type="match status" value="3"/>
</dbReference>
<feature type="region of interest" description="Disordered" evidence="8">
    <location>
        <begin position="1704"/>
        <end position="1739"/>
    </location>
</feature>
<feature type="region of interest" description="Disordered" evidence="8">
    <location>
        <begin position="221"/>
        <end position="242"/>
    </location>
</feature>
<evidence type="ECO:0000256" key="2">
    <source>
        <dbReference type="ARBA" id="ARBA00022723"/>
    </source>
</evidence>
<feature type="compositionally biased region" description="Acidic residues" evidence="8">
    <location>
        <begin position="2467"/>
        <end position="2481"/>
    </location>
</feature>
<dbReference type="Gene3D" id="3.30.1330.30">
    <property type="match status" value="1"/>
</dbReference>
<dbReference type="InterPro" id="IPR004038">
    <property type="entry name" value="Ribosomal_eL8/eL30/eS12/Gad45"/>
</dbReference>
<feature type="compositionally biased region" description="Polar residues" evidence="8">
    <location>
        <begin position="1102"/>
        <end position="1116"/>
    </location>
</feature>
<feature type="compositionally biased region" description="Polar residues" evidence="8">
    <location>
        <begin position="682"/>
        <end position="692"/>
    </location>
</feature>
<dbReference type="SUPFAM" id="SSF57667">
    <property type="entry name" value="beta-beta-alpha zinc fingers"/>
    <property type="match status" value="2"/>
</dbReference>
<evidence type="ECO:0000256" key="4">
    <source>
        <dbReference type="ARBA" id="ARBA00022771"/>
    </source>
</evidence>
<dbReference type="InterPro" id="IPR029064">
    <property type="entry name" value="Ribosomal_eL30-like_sf"/>
</dbReference>
<feature type="region of interest" description="Disordered" evidence="8">
    <location>
        <begin position="1649"/>
        <end position="1687"/>
    </location>
</feature>
<feature type="region of interest" description="Disordered" evidence="8">
    <location>
        <begin position="680"/>
        <end position="699"/>
    </location>
</feature>
<comment type="subcellular location">
    <subcellularLocation>
        <location evidence="1">Nucleus</location>
    </subcellularLocation>
</comment>
<protein>
    <recommendedName>
        <fullName evidence="9">C2H2-type domain-containing protein</fullName>
    </recommendedName>
</protein>
<keyword evidence="6" id="KW-0539">Nucleus</keyword>
<dbReference type="Proteomes" id="UP001165090">
    <property type="component" value="Unassembled WGS sequence"/>
</dbReference>
<feature type="compositionally biased region" description="Basic and acidic residues" evidence="8">
    <location>
        <begin position="1201"/>
        <end position="1211"/>
    </location>
</feature>
<evidence type="ECO:0000259" key="9">
    <source>
        <dbReference type="PROSITE" id="PS50157"/>
    </source>
</evidence>
<feature type="compositionally biased region" description="Polar residues" evidence="8">
    <location>
        <begin position="167"/>
        <end position="193"/>
    </location>
</feature>
<evidence type="ECO:0000313" key="11">
    <source>
        <dbReference type="Proteomes" id="UP001165090"/>
    </source>
</evidence>
<feature type="region of interest" description="Disordered" evidence="8">
    <location>
        <begin position="903"/>
        <end position="950"/>
    </location>
</feature>
<evidence type="ECO:0000256" key="8">
    <source>
        <dbReference type="SAM" id="MobiDB-lite"/>
    </source>
</evidence>
<feature type="region of interest" description="Disordered" evidence="8">
    <location>
        <begin position="1017"/>
        <end position="1157"/>
    </location>
</feature>
<sequence length="2610" mass="264670">MEERTQTLRQPIPGLLPRSAAAVGESVGAHLYDAHSHDMNDGSSKWQSVPARTARWRQQAARTQSQQKAMVSRIAYEDDRNAVARSPPVGSVRTGMARAGSTGLTGTTLPATGAEATPNLRSPSLSSAAHGHRSLMQQPWGSLHLGPVPSRLAASHDESAGPGAGSSRPQYQVHRPSTQAWTSTPSQQQNRHPQQPHDEQQQSSLARLGSRHLASSRLLPEPTLAGRPSEAVPAPGQGQEPSANLCFAQSLLGKHQRQQHATIESRGLQEGNGAMGPARDGHAGTDAGGSSRGGPSAALSSAIAALQERLLVQARRSAFDPTTGKVRCRACGKAFATYAQLAQHLTAAHDGINSEDAKYLQFKRQQQQQEQMRHQEQQYLQPPQELFPNLQVLQQKQHAQLPQPLWSTIGSIGRQGRVHDTGRGLHGTDVGLTEAAFVAPAVFSATAFPTLSSDGAHVTQGPSSISISGNPIPTFPSGVSTPLFQHEEGSGRGRATPQPGAPKLDWPTATGGACSVLPATMDPEAAAAAAAVETSTNSTPPATILNAWSSRRLRWQTVSTVSSESSSTVPGGSGSTLVEASARFTVGPPKAGARGARRTAASAVGGAGVPAPPTATTAACAPVKRSKRAVTLAELLSVAMPAARGDRPTAATARGLGIPGASGTVVRISNSLRVVMKGPAVKSQTQHPKNQNAVGTGAAPVAPGMRRVLTAAGTVAVTRKKHLSRAKKLILQHRATRTLAEAADAYQRARQSYLSVAGVYGAMQTELTHLQREGKEGLVLGSSAAGVPTHRASVPTTAVKVNDGGTATAVQNPASSAAEAPMASRASSAARGISASANPLPPSLRPQLLMLALAKARPLLESLHKTLVRRRTAYVAKLKHHAVVHRQGEPSEAELAGQAPLDPLPVALGTEARSGTQGSGSATDDASGGDGVGTGLSGSNTDSEDSDSKDEALVGGFQDVLRRWAELLGLPDKLCDFETSPRMGSLPTEPPQGPCSLPSQGDSLLETKAPVGMHLTAPVRTPSEPGPSQGSTATIAPAAAGSNGAATDSIAAGNPKSERRDQPHLPHRPQQQQASVAIATECSSATPTSAPAPAPAPAPSQVGLSTTMQAKRQLQAQAVGPSAGLVAPQSSLPAWLAPSGDSSDEEEDSAQAAGPTGLFSAAGAGMLAWGRPSAVAGTLSGIEQSVSLARKASKPTGSEGKAADVAKKAEEGSVGPNKAVSLASTTGPLALPSGSLVRPSGCISEDGGDDSEDDFYTEDADCGPGWTDVLSKWRSKVNAPQTTALPVFMPTATGKSAGSLWTAPSSSFMVTTAAASPGSTAAKATAPMTGRMAANLDPPAAQPANVAAAALVAPVTTTPVSQLNPVAVGHIAAPGAFTHMGLPAPCPSLFVRSTAATAAAAAVFASAAAALAPAAAAEEGDDGDEAQLSPKAATAAAALILQRQDVMAHVQQAQARMHAQIEQAQKQSQSLANAGGAQVGALLAAASAADGSSGVTGRDNRAAGMRAQPEASPGPAPPAALGMFGNAPGSLEIASTVGGGAGAVESAPPSAAGPVKSSWMQSVMGDSDDDDDEDDDLQDFSGGVKVDVLASWMSSASLPTMTELFKRHQQLLKQQQQYVFPLAPYTSASAAATGVGSGLSAKQAVLGKKPAPAGGGSGGTATTGPVLSPAQAPGSSSSSAGAGSAAGPSIAPAAGIKVVHRAVSGPHPQAPQTTAASEHQPRRQQQQQQVRRLTGSSIIGPASTTAAAVTASTAATTAAIHVSPHHSQFTGAGVKATAKSTVQLLTRAGIVGGPSLQQPTAAVPSPPSPAVKTGQAAGPAATNGAAVGVSAAAAVAGAPSQGASRGRQWLATPQIVLAGGSTSAPLSATSQSRTDEAPDVAPGHTRAAASPALIRNSSAASPSLTAGGTAATLTPGVAEPARETQKPAAAVAPANAWSRPLLVSGSALTHPQGLPPERGVKQQCGTTAASHLALSPAAAVGGLVSAPARIFVPEAAHLYKARAGHKVATSGGEAEAEAEAAASAASARACDGAPQTLVQHPETAPTAQQQQQQQELPPEFKCELCQVHCNSRWTFEQHCASRKHAMRAANAGWTSPQLAAADHPPQGTACQEGTDAGAGGRAAHRATAGPATVTDAAAASPYACTLCGVACNSEMTYQQHLASRKHLGRAARLLLQQALPGDGSHLPQQPSPFFQSAVAGSKEDAAELHGGRDISLGAGPSIGPVSSVVATMSRTNGGNAGATAGAPRTGSAPAALAWASALGTAEVAGSNRQGGATGPVVHPAQPHRLCQQLLVSELDALVLDTLTRIRGFQERAMARNAIKAAAHRWYVLGLREVHKAVRTKRAKVVVIAPNIEEVAAEGGLDTTLQAILDMCTEQETVAVFALSRKQLGRVYGFKKRVSAVAILELNGIHEAYADIAKLAKRAKEGWRDCAAATSVSIRRQEAGVKTDAGPTNAACDSDGSQDVPDEDDGEEEEEDKGEEVVSASPDLHTRREQQHAQGGERCGAVGLVQRDPEPSPPSGGKSKTCSDGSSGADGRGKTCASAPRLEVQTPAAECAGACSSGTTAVEADSNCTATKMLVMEAPTGGDSSRPRLLNAAAPVFVPRFAV</sequence>
<feature type="compositionally biased region" description="Low complexity" evidence="8">
    <location>
        <begin position="1030"/>
        <end position="1049"/>
    </location>
</feature>
<feature type="domain" description="C2H2-type" evidence="9">
    <location>
        <begin position="326"/>
        <end position="354"/>
    </location>
</feature>
<dbReference type="InterPro" id="IPR036236">
    <property type="entry name" value="Znf_C2H2_sf"/>
</dbReference>
<gene>
    <name evidence="10" type="ORF">VaNZ11_013332</name>
</gene>
<dbReference type="PROSITE" id="PS50157">
    <property type="entry name" value="ZINC_FINGER_C2H2_2"/>
    <property type="match status" value="1"/>
</dbReference>
<feature type="compositionally biased region" description="Low complexity" evidence="8">
    <location>
        <begin position="99"/>
        <end position="118"/>
    </location>
</feature>
<reference evidence="10 11" key="1">
    <citation type="journal article" date="2023" name="IScience">
        <title>Expanded male sex-determining region conserved during the evolution of homothallism in the green alga Volvox.</title>
        <authorList>
            <person name="Yamamoto K."/>
            <person name="Matsuzaki R."/>
            <person name="Mahakham W."/>
            <person name="Heman W."/>
            <person name="Sekimoto H."/>
            <person name="Kawachi M."/>
            <person name="Minakuchi Y."/>
            <person name="Toyoda A."/>
            <person name="Nozaki H."/>
        </authorList>
    </citation>
    <scope>NUCLEOTIDE SEQUENCE [LARGE SCALE GENOMIC DNA]</scope>
    <source>
        <strain evidence="10 11">NIES-4468</strain>
    </source>
</reference>
<feature type="region of interest" description="Disordered" evidence="8">
    <location>
        <begin position="1189"/>
        <end position="1259"/>
    </location>
</feature>
<accession>A0ABQ5SHN0</accession>
<feature type="region of interest" description="Disordered" evidence="8">
    <location>
        <begin position="2444"/>
        <end position="2543"/>
    </location>
</feature>
<keyword evidence="11" id="KW-1185">Reference proteome</keyword>
<dbReference type="SUPFAM" id="SSF55315">
    <property type="entry name" value="L30e-like"/>
    <property type="match status" value="1"/>
</dbReference>
<comment type="caution">
    <text evidence="10">The sequence shown here is derived from an EMBL/GenBank/DDBJ whole genome shotgun (WGS) entry which is preliminary data.</text>
</comment>
<evidence type="ECO:0000313" key="10">
    <source>
        <dbReference type="EMBL" id="GLI68827.1"/>
    </source>
</evidence>
<proteinExistence type="predicted"/>
<dbReference type="InterPro" id="IPR003604">
    <property type="entry name" value="Matrin/U1-like-C_Znf_C2H2"/>
</dbReference>
<feature type="region of interest" description="Disordered" evidence="8">
    <location>
        <begin position="1796"/>
        <end position="1821"/>
    </location>
</feature>
<name>A0ABQ5SHN0_9CHLO</name>
<organism evidence="10 11">
    <name type="scientific">Volvox africanus</name>
    <dbReference type="NCBI Taxonomy" id="51714"/>
    <lineage>
        <taxon>Eukaryota</taxon>
        <taxon>Viridiplantae</taxon>
        <taxon>Chlorophyta</taxon>
        <taxon>core chlorophytes</taxon>
        <taxon>Chlorophyceae</taxon>
        <taxon>CS clade</taxon>
        <taxon>Chlamydomonadales</taxon>
        <taxon>Volvocaceae</taxon>
        <taxon>Volvox</taxon>
    </lineage>
</organism>
<feature type="compositionally biased region" description="Acidic residues" evidence="8">
    <location>
        <begin position="1246"/>
        <end position="1259"/>
    </location>
</feature>
<keyword evidence="2" id="KW-0479">Metal-binding</keyword>
<keyword evidence="4 7" id="KW-0863">Zinc-finger</keyword>
<keyword evidence="5" id="KW-0862">Zinc</keyword>
<feature type="compositionally biased region" description="Low complexity" evidence="8">
    <location>
        <begin position="1897"/>
        <end position="1912"/>
    </location>
</feature>
<dbReference type="EMBL" id="BSDZ01000080">
    <property type="protein sequence ID" value="GLI68827.1"/>
    <property type="molecule type" value="Genomic_DNA"/>
</dbReference>
<feature type="region of interest" description="Disordered" evidence="8">
    <location>
        <begin position="1488"/>
        <end position="1523"/>
    </location>
</feature>
<dbReference type="PANTHER" id="PTHR46144">
    <property type="entry name" value="ZINC FINGER PROTEIN 385B-LIKE"/>
    <property type="match status" value="1"/>
</dbReference>
<feature type="compositionally biased region" description="Low complexity" evidence="8">
    <location>
        <begin position="1810"/>
        <end position="1821"/>
    </location>
</feature>
<feature type="compositionally biased region" description="Polar residues" evidence="8">
    <location>
        <begin position="1861"/>
        <end position="1872"/>
    </location>
</feature>
<feature type="region of interest" description="Disordered" evidence="8">
    <location>
        <begin position="256"/>
        <end position="297"/>
    </location>
</feature>
<feature type="compositionally biased region" description="Low complexity" evidence="8">
    <location>
        <begin position="1723"/>
        <end position="1732"/>
    </location>
</feature>
<feature type="region of interest" description="Disordered" evidence="8">
    <location>
        <begin position="980"/>
        <end position="1001"/>
    </location>
</feature>
<dbReference type="SMART" id="SM00451">
    <property type="entry name" value="ZnF_U1"/>
    <property type="match status" value="2"/>
</dbReference>
<dbReference type="Gene3D" id="3.30.160.60">
    <property type="entry name" value="Classic Zinc Finger"/>
    <property type="match status" value="2"/>
</dbReference>
<keyword evidence="3" id="KW-0677">Repeat</keyword>
<evidence type="ECO:0000256" key="3">
    <source>
        <dbReference type="ARBA" id="ARBA00022737"/>
    </source>
</evidence>
<feature type="compositionally biased region" description="Low complexity" evidence="8">
    <location>
        <begin position="51"/>
        <end position="69"/>
    </location>
</feature>
<feature type="compositionally biased region" description="Acidic residues" evidence="8">
    <location>
        <begin position="1566"/>
        <end position="1578"/>
    </location>
</feature>
<dbReference type="PROSITE" id="PS00028">
    <property type="entry name" value="ZINC_FINGER_C2H2_1"/>
    <property type="match status" value="2"/>
</dbReference>
<evidence type="ECO:0000256" key="5">
    <source>
        <dbReference type="ARBA" id="ARBA00022833"/>
    </source>
</evidence>
<feature type="region of interest" description="Disordered" evidence="8">
    <location>
        <begin position="34"/>
        <end position="207"/>
    </location>
</feature>
<dbReference type="InterPro" id="IPR013087">
    <property type="entry name" value="Znf_C2H2_type"/>
</dbReference>
<evidence type="ECO:0000256" key="7">
    <source>
        <dbReference type="PROSITE-ProRule" id="PRU00042"/>
    </source>
</evidence>
<feature type="compositionally biased region" description="Low complexity" evidence="8">
    <location>
        <begin position="1662"/>
        <end position="1687"/>
    </location>
</feature>
<dbReference type="Pfam" id="PF12874">
    <property type="entry name" value="zf-met"/>
    <property type="match status" value="2"/>
</dbReference>
<feature type="region of interest" description="Disordered" evidence="8">
    <location>
        <begin position="1540"/>
        <end position="1580"/>
    </location>
</feature>
<feature type="region of interest" description="Disordered" evidence="8">
    <location>
        <begin position="2100"/>
        <end position="2122"/>
    </location>
</feature>
<dbReference type="Pfam" id="PF01248">
    <property type="entry name" value="Ribosomal_L7Ae"/>
    <property type="match status" value="1"/>
</dbReference>